<dbReference type="CDD" id="cd06786">
    <property type="entry name" value="cpPDZ1_ScNma111-like"/>
    <property type="match status" value="1"/>
</dbReference>
<evidence type="ECO:0000256" key="2">
    <source>
        <dbReference type="ARBA" id="ARBA00010541"/>
    </source>
</evidence>
<dbReference type="GO" id="GO:0006508">
    <property type="term" value="P:proteolysis"/>
    <property type="evidence" value="ECO:0007669"/>
    <property type="project" value="InterPro"/>
</dbReference>
<dbReference type="InterPro" id="IPR036034">
    <property type="entry name" value="PDZ_sf"/>
</dbReference>
<comment type="similarity">
    <text evidence="2">Belongs to the peptidase S1C family.</text>
</comment>
<dbReference type="PANTHER" id="PTHR46366">
    <property type="entry name" value="PRO-APOPTOTIC SERINE PROTEASE NMA111"/>
    <property type="match status" value="1"/>
</dbReference>
<reference evidence="5 6" key="1">
    <citation type="journal article" date="2020" name="bioRxiv">
        <title>A chromosome-scale genome assembly for the Fusarium oxysporum strain Fo5176 to establish a model Arabidopsis-fungal pathosystem.</title>
        <authorList>
            <person name="Fokkens L."/>
            <person name="Guo L."/>
            <person name="Dora S."/>
            <person name="Wang B."/>
            <person name="Ye K."/>
            <person name="Sanchez-Rodriguez C."/>
            <person name="Croll D."/>
        </authorList>
    </citation>
    <scope>NUCLEOTIDE SEQUENCE [LARGE SCALE GENOMIC DNA]</scope>
    <source>
        <strain evidence="5 6">Fo5176</strain>
    </source>
</reference>
<name>A0A8H6H130_FUSOX</name>
<comment type="caution">
    <text evidence="5">The sequence shown here is derived from an EMBL/GenBank/DDBJ whole genome shotgun (WGS) entry which is preliminary data.</text>
</comment>
<gene>
    <name evidence="5" type="ORF">HZS61_008570</name>
</gene>
<dbReference type="GO" id="GO:0004252">
    <property type="term" value="F:serine-type endopeptidase activity"/>
    <property type="evidence" value="ECO:0007669"/>
    <property type="project" value="InterPro"/>
</dbReference>
<dbReference type="AlphaFoldDB" id="A0A8H6H130"/>
<dbReference type="EMBL" id="JACDXP010000002">
    <property type="protein sequence ID" value="KAF6528268.1"/>
    <property type="molecule type" value="Genomic_DNA"/>
</dbReference>
<evidence type="ECO:0000313" key="6">
    <source>
        <dbReference type="Proteomes" id="UP000593570"/>
    </source>
</evidence>
<dbReference type="SUPFAM" id="SSF50494">
    <property type="entry name" value="Trypsin-like serine proteases"/>
    <property type="match status" value="1"/>
</dbReference>
<evidence type="ECO:0000313" key="5">
    <source>
        <dbReference type="EMBL" id="KAF6528268.1"/>
    </source>
</evidence>
<evidence type="ECO:0000256" key="1">
    <source>
        <dbReference type="ARBA" id="ARBA00002558"/>
    </source>
</evidence>
<dbReference type="InterPro" id="IPR009003">
    <property type="entry name" value="Peptidase_S1_PA"/>
</dbReference>
<dbReference type="Gene3D" id="2.40.10.10">
    <property type="entry name" value="Trypsin-like serine proteases"/>
    <property type="match status" value="2"/>
</dbReference>
<accession>A0A8H6H130</accession>
<evidence type="ECO:0000256" key="4">
    <source>
        <dbReference type="ARBA" id="ARBA00021524"/>
    </source>
</evidence>
<protein>
    <recommendedName>
        <fullName evidence="3">Pro-apoptotic serine protease NMA111</fullName>
    </recommendedName>
    <alternativeName>
        <fullName evidence="4">Pro-apoptotic serine protease nma111</fullName>
    </alternativeName>
</protein>
<evidence type="ECO:0000256" key="3">
    <source>
        <dbReference type="ARBA" id="ARBA00020338"/>
    </source>
</evidence>
<dbReference type="PANTHER" id="PTHR46366:SF8">
    <property type="entry name" value="PRO-APOPTOTIC SERINE PROTEASE NMA111"/>
    <property type="match status" value="1"/>
</dbReference>
<comment type="function">
    <text evidence="1">Nuclear serine protease which mediates apoptosis.</text>
</comment>
<organism evidence="5 6">
    <name type="scientific">Fusarium oxysporum f. sp. conglutinans</name>
    <dbReference type="NCBI Taxonomy" id="100902"/>
    <lineage>
        <taxon>Eukaryota</taxon>
        <taxon>Fungi</taxon>
        <taxon>Dikarya</taxon>
        <taxon>Ascomycota</taxon>
        <taxon>Pezizomycotina</taxon>
        <taxon>Sordariomycetes</taxon>
        <taxon>Hypocreomycetidae</taxon>
        <taxon>Hypocreales</taxon>
        <taxon>Nectriaceae</taxon>
        <taxon>Fusarium</taxon>
        <taxon>Fusarium oxysporum species complex</taxon>
    </lineage>
</organism>
<dbReference type="Pfam" id="PF13365">
    <property type="entry name" value="Trypsin_2"/>
    <property type="match status" value="1"/>
</dbReference>
<dbReference type="Gene3D" id="2.30.42.10">
    <property type="match status" value="1"/>
</dbReference>
<dbReference type="InterPro" id="IPR001940">
    <property type="entry name" value="Peptidase_S1C"/>
</dbReference>
<proteinExistence type="inferred from homology"/>
<dbReference type="InterPro" id="IPR043504">
    <property type="entry name" value="Peptidase_S1_PA_chymotrypsin"/>
</dbReference>
<dbReference type="PRINTS" id="PR00834">
    <property type="entry name" value="PROTEASES2C"/>
</dbReference>
<dbReference type="Proteomes" id="UP000593570">
    <property type="component" value="Unassembled WGS sequence"/>
</dbReference>
<sequence length="385" mass="42486">MADVPSKSESEAWQRAINKVRKCVVSIKYQRPYSFDTELCGIGEATGFVVDAERGLILTNRHVIGPGPFYGSIVFENNQELDVWPMYRDPVHDFGFLKFEPKSVKYMHLIAMELAPGLATVGTEIKVIGNDNGESGSILSGYISRVDRNTPVYRQYTDFNTCYYQANASASGGSSGSPVFNVDGVAVALQAGGIFNASTDYFLPLDAPLRALKQIQNGGEVKRGDIQTVFRLQPIFECQRLGLSGERENVFRETCPGLKDLVVADKVLPEGPSDGKLKAGDILIKINGKLITQFFCLNTVFDENVGQTVSVLVQRDGHDIEQDITVQDLSEITPCCFFSVDRTIFHDISYQVAHRYSLACRGVFVRLQFVAEYEQVCSATASHSG</sequence>
<dbReference type="SUPFAM" id="SSF50156">
    <property type="entry name" value="PDZ domain-like"/>
    <property type="match status" value="1"/>
</dbReference>